<dbReference type="PANTHER" id="PTHR43798">
    <property type="entry name" value="MONOACYLGLYCEROL LIPASE"/>
    <property type="match status" value="1"/>
</dbReference>
<dbReference type="EC" id="3.1.1.23" evidence="2"/>
<proteinExistence type="predicted"/>
<dbReference type="InterPro" id="IPR000639">
    <property type="entry name" value="Epox_hydrolase-like"/>
</dbReference>
<comment type="catalytic activity">
    <reaction evidence="1">
        <text>Hydrolyzes glycerol monoesters of long-chain fatty acids.</text>
        <dbReference type="EC" id="3.1.1.23"/>
    </reaction>
</comment>
<evidence type="ECO:0000256" key="2">
    <source>
        <dbReference type="ARBA" id="ARBA00013254"/>
    </source>
</evidence>
<dbReference type="PRINTS" id="PR00111">
    <property type="entry name" value="ABHYDROLASE"/>
</dbReference>
<dbReference type="InterPro" id="IPR050266">
    <property type="entry name" value="AB_hydrolase_sf"/>
</dbReference>
<protein>
    <recommendedName>
        <fullName evidence="2">acylglycerol lipase</fullName>
        <ecNumber evidence="2">3.1.1.23</ecNumber>
    </recommendedName>
</protein>
<evidence type="ECO:0000313" key="9">
    <source>
        <dbReference type="EMBL" id="CAH1103329.1"/>
    </source>
</evidence>
<evidence type="ECO:0000259" key="8">
    <source>
        <dbReference type="Pfam" id="PF12697"/>
    </source>
</evidence>
<dbReference type="GO" id="GO:0031966">
    <property type="term" value="C:mitochondrial membrane"/>
    <property type="evidence" value="ECO:0007669"/>
    <property type="project" value="UniProtKB-SubCell"/>
</dbReference>
<gene>
    <name evidence="9" type="ORF">PSYICH_LOCUS4698</name>
</gene>
<name>A0A9P0CQK7_9CUCU</name>
<accession>A0A9P0CQK7</accession>
<feature type="domain" description="AB hydrolase-1" evidence="8">
    <location>
        <begin position="240"/>
        <end position="468"/>
    </location>
</feature>
<dbReference type="GO" id="GO:0005765">
    <property type="term" value="C:lysosomal membrane"/>
    <property type="evidence" value="ECO:0007669"/>
    <property type="project" value="UniProtKB-SubCell"/>
</dbReference>
<comment type="function">
    <text evidence="7">Lipase that preferentially hydrolysis medium-chain saturated monoacylglycerols including 2-arachidonoylglycerol. Through 2-arachidonoylglycerol degradation may regulate endocannabinoid signaling pathways. Also has a lysophosphatidyl lipase activity with a preference for lysophosphatidylglycerol among other lysophospholipids. Also able to degrade bis(monoacylglycero)phosphate (BMP) and constitutes the major enzyme for BMP catabolism. BMP, also known as lysobisphosphatidic acid, is enriched in late endosomes and lysosomes and plays a key role in the formation of intraluminal vesicles and in lipid sorting.</text>
</comment>
<evidence type="ECO:0000256" key="3">
    <source>
        <dbReference type="ARBA" id="ARBA00037797"/>
    </source>
</evidence>
<sequence>MTEHTSAKGCIPKVVSSWNTFLSTLNSGHKIHPFDQNPPRDCEFIVIDSKIQIRVIHVSPGFIRKSVILSQPVLFDSTNAKRCSLSEEYWFNKWNKPLKLGNCNCSFRRSLRHSAISSQPSLLNAENTRKLIPSIDLPPTKITNLATFVERLIQDTFFEAFHEYYMSQTKTLNRNKDMCQINLGYEVTDEENIVVTLRRKLKFNGVSKEDSTAIKTDVKSSCPKKSCVHKKVQQKPLVMMFHGIGTSADIWTIVINALSSRGYEVVAPDMLGHGFSSAPIKSCYYTFNNLLLQALTIFDHYVADSKRKCILIGHSYGCSLITAMYPHRSQQIGQLILISGGGPTPLAPPVKDNEISPLGCAYTLLNPLLYCGVKRSLFYSIRGKHFKVCDDENGLPRHVIENIANGQKWLQGDTAFHRRITAPTLLVHGLQDKHVTLVQECEMERTIPRAFLELIPNAGHLPMIETPEHLIHMIMCFLDMWS</sequence>
<dbReference type="OrthoDB" id="428974at2759"/>
<dbReference type="InterPro" id="IPR029058">
    <property type="entry name" value="AB_hydrolase_fold"/>
</dbReference>
<dbReference type="Pfam" id="PF12697">
    <property type="entry name" value="Abhydrolase_6"/>
    <property type="match status" value="1"/>
</dbReference>
<reference evidence="9" key="1">
    <citation type="submission" date="2022-01" db="EMBL/GenBank/DDBJ databases">
        <authorList>
            <person name="King R."/>
        </authorList>
    </citation>
    <scope>NUCLEOTIDE SEQUENCE</scope>
</reference>
<evidence type="ECO:0000256" key="7">
    <source>
        <dbReference type="ARBA" id="ARBA00049568"/>
    </source>
</evidence>
<evidence type="ECO:0000256" key="4">
    <source>
        <dbReference type="ARBA" id="ARBA00037874"/>
    </source>
</evidence>
<organism evidence="9 10">
    <name type="scientific">Psylliodes chrysocephalus</name>
    <dbReference type="NCBI Taxonomy" id="3402493"/>
    <lineage>
        <taxon>Eukaryota</taxon>
        <taxon>Metazoa</taxon>
        <taxon>Ecdysozoa</taxon>
        <taxon>Arthropoda</taxon>
        <taxon>Hexapoda</taxon>
        <taxon>Insecta</taxon>
        <taxon>Pterygota</taxon>
        <taxon>Neoptera</taxon>
        <taxon>Endopterygota</taxon>
        <taxon>Coleoptera</taxon>
        <taxon>Polyphaga</taxon>
        <taxon>Cucujiformia</taxon>
        <taxon>Chrysomeloidea</taxon>
        <taxon>Chrysomelidae</taxon>
        <taxon>Galerucinae</taxon>
        <taxon>Alticini</taxon>
        <taxon>Psylliodes</taxon>
    </lineage>
</organism>
<dbReference type="GO" id="GO:0047372">
    <property type="term" value="F:monoacylglycerol lipase activity"/>
    <property type="evidence" value="ECO:0007669"/>
    <property type="project" value="UniProtKB-EC"/>
</dbReference>
<dbReference type="Proteomes" id="UP001153636">
    <property type="component" value="Chromosome 14"/>
</dbReference>
<keyword evidence="10" id="KW-1185">Reference proteome</keyword>
<evidence type="ECO:0000256" key="5">
    <source>
        <dbReference type="ARBA" id="ARBA00046308"/>
    </source>
</evidence>
<comment type="subcellular location">
    <subcellularLocation>
        <location evidence="3">Late endosome membrane</location>
        <topology evidence="3">Single-pass type II membrane protein</topology>
    </subcellularLocation>
    <subcellularLocation>
        <location evidence="4">Lysosome membrane</location>
        <topology evidence="4">Single-pass type II membrane protein</topology>
    </subcellularLocation>
    <subcellularLocation>
        <location evidence="5">Mitochondrion membrane</location>
        <topology evidence="5">Single-pass type II membrane protein</topology>
    </subcellularLocation>
</comment>
<dbReference type="AlphaFoldDB" id="A0A9P0CQK7"/>
<evidence type="ECO:0000256" key="6">
    <source>
        <dbReference type="ARBA" id="ARBA00047662"/>
    </source>
</evidence>
<dbReference type="GO" id="GO:0031902">
    <property type="term" value="C:late endosome membrane"/>
    <property type="evidence" value="ECO:0007669"/>
    <property type="project" value="UniProtKB-SubCell"/>
</dbReference>
<dbReference type="PRINTS" id="PR00412">
    <property type="entry name" value="EPOXHYDRLASE"/>
</dbReference>
<dbReference type="Gene3D" id="3.40.50.1820">
    <property type="entry name" value="alpha/beta hydrolase"/>
    <property type="match status" value="1"/>
</dbReference>
<dbReference type="SUPFAM" id="SSF53474">
    <property type="entry name" value="alpha/beta-Hydrolases"/>
    <property type="match status" value="1"/>
</dbReference>
<evidence type="ECO:0000313" key="10">
    <source>
        <dbReference type="Proteomes" id="UP001153636"/>
    </source>
</evidence>
<dbReference type="GO" id="GO:0046464">
    <property type="term" value="P:acylglycerol catabolic process"/>
    <property type="evidence" value="ECO:0007669"/>
    <property type="project" value="TreeGrafter"/>
</dbReference>
<dbReference type="PANTHER" id="PTHR43798:SF5">
    <property type="entry name" value="MONOACYLGLYCEROL LIPASE ABHD6"/>
    <property type="match status" value="1"/>
</dbReference>
<evidence type="ECO:0000256" key="1">
    <source>
        <dbReference type="ARBA" id="ARBA00001613"/>
    </source>
</evidence>
<dbReference type="EMBL" id="OV651826">
    <property type="protein sequence ID" value="CAH1103329.1"/>
    <property type="molecule type" value="Genomic_DNA"/>
</dbReference>
<dbReference type="InterPro" id="IPR000073">
    <property type="entry name" value="AB_hydrolase_1"/>
</dbReference>
<comment type="catalytic activity">
    <reaction evidence="6">
        <text>1-dodecanoylglycerol + H2O = dodecanoate + glycerol + H(+)</text>
        <dbReference type="Rhea" id="RHEA:44316"/>
        <dbReference type="ChEBI" id="CHEBI:15377"/>
        <dbReference type="ChEBI" id="CHEBI:15378"/>
        <dbReference type="ChEBI" id="CHEBI:17754"/>
        <dbReference type="ChEBI" id="CHEBI:18262"/>
        <dbReference type="ChEBI" id="CHEBI:75539"/>
    </reaction>
</comment>